<dbReference type="EMBL" id="UZAK01036694">
    <property type="protein sequence ID" value="VDP56343.1"/>
    <property type="molecule type" value="Genomic_DNA"/>
</dbReference>
<dbReference type="AlphaFoldDB" id="A0A183KHB3"/>
<reference evidence="2 3" key="2">
    <citation type="submission" date="2018-11" db="EMBL/GenBank/DDBJ databases">
        <authorList>
            <consortium name="Pathogen Informatics"/>
        </authorList>
    </citation>
    <scope>NUCLEOTIDE SEQUENCE [LARGE SCALE GENOMIC DNA]</scope>
    <source>
        <strain evidence="2">Dakar</strain>
        <strain evidence="3">Dakar, Senegal</strain>
    </source>
</reference>
<dbReference type="WBParaSite" id="SCUD_0001441501-mRNA-1">
    <property type="protein sequence ID" value="SCUD_0001441501-mRNA-1"/>
    <property type="gene ID" value="SCUD_0001441501"/>
</dbReference>
<feature type="transmembrane region" description="Helical" evidence="1">
    <location>
        <begin position="20"/>
        <end position="44"/>
    </location>
</feature>
<name>A0A183KHB3_9TREM</name>
<evidence type="ECO:0000313" key="2">
    <source>
        <dbReference type="EMBL" id="VDP56343.1"/>
    </source>
</evidence>
<sequence length="46" mass="5285">MCQLIVTTAGCSSRVIPRGWYMISIIMSSTVVIIMTEWQFFLIINM</sequence>
<reference evidence="4" key="1">
    <citation type="submission" date="2016-06" db="UniProtKB">
        <authorList>
            <consortium name="WormBaseParasite"/>
        </authorList>
    </citation>
    <scope>IDENTIFICATION</scope>
</reference>
<evidence type="ECO:0000256" key="1">
    <source>
        <dbReference type="SAM" id="Phobius"/>
    </source>
</evidence>
<evidence type="ECO:0000313" key="3">
    <source>
        <dbReference type="Proteomes" id="UP000279833"/>
    </source>
</evidence>
<proteinExistence type="predicted"/>
<keyword evidence="3" id="KW-1185">Reference proteome</keyword>
<accession>A0A183KHB3</accession>
<organism evidence="4">
    <name type="scientific">Schistosoma curassoni</name>
    <dbReference type="NCBI Taxonomy" id="6186"/>
    <lineage>
        <taxon>Eukaryota</taxon>
        <taxon>Metazoa</taxon>
        <taxon>Spiralia</taxon>
        <taxon>Lophotrochozoa</taxon>
        <taxon>Platyhelminthes</taxon>
        <taxon>Trematoda</taxon>
        <taxon>Digenea</taxon>
        <taxon>Strigeidida</taxon>
        <taxon>Schistosomatoidea</taxon>
        <taxon>Schistosomatidae</taxon>
        <taxon>Schistosoma</taxon>
    </lineage>
</organism>
<keyword evidence="1" id="KW-0472">Membrane</keyword>
<protein>
    <submittedName>
        <fullName evidence="2 4">Uncharacterized protein</fullName>
    </submittedName>
</protein>
<gene>
    <name evidence="2" type="ORF">SCUD_LOCUS14412</name>
</gene>
<dbReference type="Proteomes" id="UP000279833">
    <property type="component" value="Unassembled WGS sequence"/>
</dbReference>
<keyword evidence="1" id="KW-0812">Transmembrane</keyword>
<keyword evidence="1" id="KW-1133">Transmembrane helix</keyword>
<evidence type="ECO:0000313" key="4">
    <source>
        <dbReference type="WBParaSite" id="SCUD_0001441501-mRNA-1"/>
    </source>
</evidence>